<keyword evidence="12" id="KW-0511">Multifunctional enzyme</keyword>
<dbReference type="GO" id="GO:0016020">
    <property type="term" value="C:membrane"/>
    <property type="evidence" value="ECO:0007669"/>
    <property type="project" value="UniProtKB-SubCell"/>
</dbReference>
<dbReference type="GO" id="GO:0030288">
    <property type="term" value="C:outer membrane-bounded periplasmic space"/>
    <property type="evidence" value="ECO:0007669"/>
    <property type="project" value="TreeGrafter"/>
</dbReference>
<evidence type="ECO:0000313" key="19">
    <source>
        <dbReference type="EMBL" id="PYE55881.1"/>
    </source>
</evidence>
<evidence type="ECO:0000256" key="15">
    <source>
        <dbReference type="ARBA" id="ARBA00049902"/>
    </source>
</evidence>
<dbReference type="Proteomes" id="UP000248326">
    <property type="component" value="Unassembled WGS sequence"/>
</dbReference>
<protein>
    <recommendedName>
        <fullName evidence="14">peptidoglycan glycosyltransferase</fullName>
        <ecNumber evidence="14">2.4.99.28</ecNumber>
    </recommendedName>
</protein>
<keyword evidence="3" id="KW-0645">Protease</keyword>
<evidence type="ECO:0000256" key="13">
    <source>
        <dbReference type="ARBA" id="ARBA00023316"/>
    </source>
</evidence>
<feature type="compositionally biased region" description="Pro residues" evidence="16">
    <location>
        <begin position="738"/>
        <end position="751"/>
    </location>
</feature>
<feature type="domain" description="Penicillin-binding protein transpeptidase" evidence="17">
    <location>
        <begin position="354"/>
        <end position="632"/>
    </location>
</feature>
<dbReference type="Gene3D" id="1.10.3810.10">
    <property type="entry name" value="Biosynthetic peptidoglycan transglycosylase-like"/>
    <property type="match status" value="1"/>
</dbReference>
<evidence type="ECO:0000259" key="18">
    <source>
        <dbReference type="Pfam" id="PF00912"/>
    </source>
</evidence>
<dbReference type="EC" id="2.4.99.28" evidence="14"/>
<dbReference type="GO" id="GO:0008360">
    <property type="term" value="P:regulation of cell shape"/>
    <property type="evidence" value="ECO:0007669"/>
    <property type="project" value="UniProtKB-KW"/>
</dbReference>
<comment type="caution">
    <text evidence="19">The sequence shown here is derived from an EMBL/GenBank/DDBJ whole genome shotgun (WGS) entry which is preliminary data.</text>
</comment>
<feature type="compositionally biased region" description="Low complexity" evidence="16">
    <location>
        <begin position="776"/>
        <end position="793"/>
    </location>
</feature>
<proteinExistence type="predicted"/>
<keyword evidence="11" id="KW-0472">Membrane</keyword>
<dbReference type="RefSeq" id="WP_170130877.1">
    <property type="nucleotide sequence ID" value="NZ_QJSX01000002.1"/>
</dbReference>
<comment type="subcellular location">
    <subcellularLocation>
        <location evidence="1">Membrane</location>
    </subcellularLocation>
</comment>
<dbReference type="InterPro" id="IPR036950">
    <property type="entry name" value="PBP_transglycosylase"/>
</dbReference>
<keyword evidence="7" id="KW-0378">Hydrolase</keyword>
<feature type="domain" description="Glycosyl transferase family 51" evidence="18">
    <location>
        <begin position="68"/>
        <end position="233"/>
    </location>
</feature>
<dbReference type="GO" id="GO:0008658">
    <property type="term" value="F:penicillin binding"/>
    <property type="evidence" value="ECO:0007669"/>
    <property type="project" value="InterPro"/>
</dbReference>
<dbReference type="Gene3D" id="3.40.710.10">
    <property type="entry name" value="DD-peptidase/beta-lactamase superfamily"/>
    <property type="match status" value="1"/>
</dbReference>
<reference evidence="19 20" key="1">
    <citation type="submission" date="2018-06" db="EMBL/GenBank/DDBJ databases">
        <title>Genomic Encyclopedia of Type Strains, Phase IV (KMG-IV): sequencing the most valuable type-strain genomes for metagenomic binning, comparative biology and taxonomic classification.</title>
        <authorList>
            <person name="Goeker M."/>
        </authorList>
    </citation>
    <scope>NUCLEOTIDE SEQUENCE [LARGE SCALE GENOMIC DNA]</scope>
    <source>
        <strain evidence="19 20">DSM 18048</strain>
    </source>
</reference>
<dbReference type="SUPFAM" id="SSF56601">
    <property type="entry name" value="beta-lactamase/transpeptidase-like"/>
    <property type="match status" value="1"/>
</dbReference>
<keyword evidence="4" id="KW-0328">Glycosyltransferase</keyword>
<evidence type="ECO:0000256" key="11">
    <source>
        <dbReference type="ARBA" id="ARBA00023136"/>
    </source>
</evidence>
<feature type="compositionally biased region" description="Polar residues" evidence="16">
    <location>
        <begin position="758"/>
        <end position="769"/>
    </location>
</feature>
<evidence type="ECO:0000259" key="17">
    <source>
        <dbReference type="Pfam" id="PF00905"/>
    </source>
</evidence>
<dbReference type="InterPro" id="IPR001460">
    <property type="entry name" value="PCN-bd_Tpept"/>
</dbReference>
<dbReference type="Pfam" id="PF00912">
    <property type="entry name" value="Transgly"/>
    <property type="match status" value="1"/>
</dbReference>
<dbReference type="Pfam" id="PF00905">
    <property type="entry name" value="Transpeptidase"/>
    <property type="match status" value="1"/>
</dbReference>
<evidence type="ECO:0000256" key="16">
    <source>
        <dbReference type="SAM" id="MobiDB-lite"/>
    </source>
</evidence>
<keyword evidence="10" id="KW-1133">Transmembrane helix</keyword>
<dbReference type="InterPro" id="IPR050396">
    <property type="entry name" value="Glycosyltr_51/Transpeptidase"/>
</dbReference>
<keyword evidence="13" id="KW-0961">Cell wall biogenesis/degradation</keyword>
<keyword evidence="2 19" id="KW-0121">Carboxypeptidase</keyword>
<evidence type="ECO:0000256" key="6">
    <source>
        <dbReference type="ARBA" id="ARBA00022692"/>
    </source>
</evidence>
<name>A0A318S9J0_9DEIO</name>
<dbReference type="EMBL" id="QJSX01000002">
    <property type="protein sequence ID" value="PYE55881.1"/>
    <property type="molecule type" value="Genomic_DNA"/>
</dbReference>
<organism evidence="19 20">
    <name type="scientific">Deinococcus yavapaiensis KR-236</name>
    <dbReference type="NCBI Taxonomy" id="694435"/>
    <lineage>
        <taxon>Bacteria</taxon>
        <taxon>Thermotogati</taxon>
        <taxon>Deinococcota</taxon>
        <taxon>Deinococci</taxon>
        <taxon>Deinococcales</taxon>
        <taxon>Deinococcaceae</taxon>
        <taxon>Deinococcus</taxon>
    </lineage>
</organism>
<dbReference type="InterPro" id="IPR023346">
    <property type="entry name" value="Lysozyme-like_dom_sf"/>
</dbReference>
<dbReference type="PANTHER" id="PTHR32282">
    <property type="entry name" value="BINDING PROTEIN TRANSPEPTIDASE, PUTATIVE-RELATED"/>
    <property type="match status" value="1"/>
</dbReference>
<evidence type="ECO:0000256" key="7">
    <source>
        <dbReference type="ARBA" id="ARBA00022801"/>
    </source>
</evidence>
<dbReference type="InterPro" id="IPR012338">
    <property type="entry name" value="Beta-lactam/transpept-like"/>
</dbReference>
<dbReference type="SUPFAM" id="SSF53955">
    <property type="entry name" value="Lysozyme-like"/>
    <property type="match status" value="1"/>
</dbReference>
<accession>A0A318S9J0</accession>
<dbReference type="GO" id="GO:0009252">
    <property type="term" value="P:peptidoglycan biosynthetic process"/>
    <property type="evidence" value="ECO:0007669"/>
    <property type="project" value="UniProtKB-KW"/>
</dbReference>
<keyword evidence="9" id="KW-0573">Peptidoglycan synthesis</keyword>
<dbReference type="GO" id="GO:0008955">
    <property type="term" value="F:peptidoglycan glycosyltransferase activity"/>
    <property type="evidence" value="ECO:0007669"/>
    <property type="project" value="UniProtKB-EC"/>
</dbReference>
<evidence type="ECO:0000256" key="9">
    <source>
        <dbReference type="ARBA" id="ARBA00022984"/>
    </source>
</evidence>
<evidence type="ECO:0000256" key="3">
    <source>
        <dbReference type="ARBA" id="ARBA00022670"/>
    </source>
</evidence>
<gene>
    <name evidence="19" type="ORF">DES52_102247</name>
</gene>
<sequence length="793" mass="87396">MKYVWRTLVFLCSLVVALGVVGVGVIATYGVKWARELPDYRELDALTLESTTRVFARDLTPLGTLVPRLGDANVNRTIVSLDGISPYMLASIVTNEDRRFFEHYGVDPFGIGRQVRRILQNERVQGGSTLTNQLVNNTLLRDMERARTIERKAKEWILSVQVERSFTKEEILQDYLNVIYWGDGGPVELYGLHAAAQAYFGKSPRDLSLAEAAYLTTLVPSPGLYYPRYELQRPYMRALLDRMVEDGWVTRAQANAAWREKLQPRGWRVQYDANGTITSAKLVDRSQTYLKAVTTTRAPHFVRQVEEELIKRFGAERIYRSGGLNVYTTLDPQAQSAAELASRQAIVPSGATLGAVLLDPYTGEVLAMVGQKLVGNNPPREWNNAAQGQRQVGSSIKPLLYTTALSTGQFDQLHEEFDAPTDFPCATCPNGKYAPQNFDGKYYYRDMTLREALDRSLNIPTAKLAVGVGLPTFREKLQSLGLNPPKDSGLSLALGTLETTPLGMAAAYAPFVNGGTWKQPRFIQRVTTAAGEILYDAAQERPTQRRVWSPQVAYLGLDMLMGVVNDQGPQSLAVRAKIPGWQVGGKTGTTNFVKDLWFVGVTPMYVGAVWVGKQEGGGMGNRDFSGTYNPPIWRTMMQGALAGKPPRQFAAPEGITYTQEPRLGVEVAKLDPTYQSAANTQIQHEDERPLYREVNAPQGDGNTVRVALDRRNGRLATEFTPPEAIVERRVRLEDLPGYAPPANPTPLPEETPAPNATKKPSTPASNRPNTDAVPQAPVVPSTPSSGSPAARAP</sequence>
<evidence type="ECO:0000256" key="14">
    <source>
        <dbReference type="ARBA" id="ARBA00044770"/>
    </source>
</evidence>
<evidence type="ECO:0000256" key="4">
    <source>
        <dbReference type="ARBA" id="ARBA00022676"/>
    </source>
</evidence>
<evidence type="ECO:0000256" key="12">
    <source>
        <dbReference type="ARBA" id="ARBA00023268"/>
    </source>
</evidence>
<evidence type="ECO:0000256" key="2">
    <source>
        <dbReference type="ARBA" id="ARBA00022645"/>
    </source>
</evidence>
<feature type="region of interest" description="Disordered" evidence="16">
    <location>
        <begin position="736"/>
        <end position="793"/>
    </location>
</feature>
<dbReference type="GO" id="GO:0071555">
    <property type="term" value="P:cell wall organization"/>
    <property type="evidence" value="ECO:0007669"/>
    <property type="project" value="UniProtKB-KW"/>
</dbReference>
<keyword evidence="5" id="KW-0808">Transferase</keyword>
<dbReference type="GO" id="GO:0004180">
    <property type="term" value="F:carboxypeptidase activity"/>
    <property type="evidence" value="ECO:0007669"/>
    <property type="project" value="UniProtKB-KW"/>
</dbReference>
<keyword evidence="8" id="KW-0133">Cell shape</keyword>
<dbReference type="GO" id="GO:0006508">
    <property type="term" value="P:proteolysis"/>
    <property type="evidence" value="ECO:0007669"/>
    <property type="project" value="UniProtKB-KW"/>
</dbReference>
<feature type="region of interest" description="Disordered" evidence="16">
    <location>
        <begin position="676"/>
        <end position="702"/>
    </location>
</feature>
<comment type="catalytic activity">
    <reaction evidence="15">
        <text>[GlcNAc-(1-&gt;4)-Mur2Ac(oyl-L-Ala-gamma-D-Glu-L-Lys-D-Ala-D-Ala)](n)-di-trans,octa-cis-undecaprenyl diphosphate + beta-D-GlcNAc-(1-&gt;4)-Mur2Ac(oyl-L-Ala-gamma-D-Glu-L-Lys-D-Ala-D-Ala)-di-trans,octa-cis-undecaprenyl diphosphate = [GlcNAc-(1-&gt;4)-Mur2Ac(oyl-L-Ala-gamma-D-Glu-L-Lys-D-Ala-D-Ala)](n+1)-di-trans,octa-cis-undecaprenyl diphosphate + di-trans,octa-cis-undecaprenyl diphosphate + H(+)</text>
        <dbReference type="Rhea" id="RHEA:23708"/>
        <dbReference type="Rhea" id="RHEA-COMP:9602"/>
        <dbReference type="Rhea" id="RHEA-COMP:9603"/>
        <dbReference type="ChEBI" id="CHEBI:15378"/>
        <dbReference type="ChEBI" id="CHEBI:58405"/>
        <dbReference type="ChEBI" id="CHEBI:60033"/>
        <dbReference type="ChEBI" id="CHEBI:78435"/>
        <dbReference type="EC" id="2.4.99.28"/>
    </reaction>
</comment>
<dbReference type="InterPro" id="IPR001264">
    <property type="entry name" value="Glyco_trans_51"/>
</dbReference>
<evidence type="ECO:0000256" key="8">
    <source>
        <dbReference type="ARBA" id="ARBA00022960"/>
    </source>
</evidence>
<evidence type="ECO:0000256" key="10">
    <source>
        <dbReference type="ARBA" id="ARBA00022989"/>
    </source>
</evidence>
<evidence type="ECO:0000256" key="5">
    <source>
        <dbReference type="ARBA" id="ARBA00022679"/>
    </source>
</evidence>
<dbReference type="AlphaFoldDB" id="A0A318S9J0"/>
<evidence type="ECO:0000313" key="20">
    <source>
        <dbReference type="Proteomes" id="UP000248326"/>
    </source>
</evidence>
<keyword evidence="20" id="KW-1185">Reference proteome</keyword>
<evidence type="ECO:0000256" key="1">
    <source>
        <dbReference type="ARBA" id="ARBA00004370"/>
    </source>
</evidence>
<keyword evidence="6" id="KW-0812">Transmembrane</keyword>
<dbReference type="PANTHER" id="PTHR32282:SF27">
    <property type="entry name" value="PENICILLIN-BINDING PROTEIN 1A"/>
    <property type="match status" value="1"/>
</dbReference>